<proteinExistence type="predicted"/>
<evidence type="ECO:0000256" key="1">
    <source>
        <dbReference type="SAM" id="MobiDB-lite"/>
    </source>
</evidence>
<dbReference type="PROSITE" id="PS51257">
    <property type="entry name" value="PROKAR_LIPOPROTEIN"/>
    <property type="match status" value="1"/>
</dbReference>
<evidence type="ECO:0000256" key="2">
    <source>
        <dbReference type="SAM" id="SignalP"/>
    </source>
</evidence>
<feature type="region of interest" description="Disordered" evidence="1">
    <location>
        <begin position="70"/>
        <end position="96"/>
    </location>
</feature>
<feature type="chain" id="PRO_5046114964" description="PE-PGRS family protein" evidence="2">
    <location>
        <begin position="23"/>
        <end position="254"/>
    </location>
</feature>
<evidence type="ECO:0000313" key="4">
    <source>
        <dbReference type="Proteomes" id="UP001221411"/>
    </source>
</evidence>
<feature type="signal peptide" evidence="2">
    <location>
        <begin position="1"/>
        <end position="22"/>
    </location>
</feature>
<dbReference type="Proteomes" id="UP001221411">
    <property type="component" value="Unassembled WGS sequence"/>
</dbReference>
<name>A0ABT5EER8_9BACT</name>
<evidence type="ECO:0000313" key="3">
    <source>
        <dbReference type="EMBL" id="MDC0740303.1"/>
    </source>
</evidence>
<organism evidence="3 4">
    <name type="scientific">Polyangium mundeleinium</name>
    <dbReference type="NCBI Taxonomy" id="2995306"/>
    <lineage>
        <taxon>Bacteria</taxon>
        <taxon>Pseudomonadati</taxon>
        <taxon>Myxococcota</taxon>
        <taxon>Polyangia</taxon>
        <taxon>Polyangiales</taxon>
        <taxon>Polyangiaceae</taxon>
        <taxon>Polyangium</taxon>
    </lineage>
</organism>
<accession>A0ABT5EER8</accession>
<protein>
    <recommendedName>
        <fullName evidence="5">PE-PGRS family protein</fullName>
    </recommendedName>
</protein>
<gene>
    <name evidence="3" type="ORF">POL67_03030</name>
</gene>
<evidence type="ECO:0008006" key="5">
    <source>
        <dbReference type="Google" id="ProtNLM"/>
    </source>
</evidence>
<comment type="caution">
    <text evidence="3">The sequence shown here is derived from an EMBL/GenBank/DDBJ whole genome shotgun (WGS) entry which is preliminary data.</text>
</comment>
<reference evidence="3 4" key="1">
    <citation type="submission" date="2022-11" db="EMBL/GenBank/DDBJ databases">
        <title>Minimal conservation of predation-associated metabolite biosynthetic gene clusters underscores biosynthetic potential of Myxococcota including descriptions for ten novel species: Archangium lansinium sp. nov., Myxococcus landrumus sp. nov., Nannocystis bai.</title>
        <authorList>
            <person name="Ahearne A."/>
            <person name="Stevens C."/>
            <person name="Dowd S."/>
        </authorList>
    </citation>
    <scope>NUCLEOTIDE SEQUENCE [LARGE SCALE GENOMIC DNA]</scope>
    <source>
        <strain evidence="3 4">RJM3</strain>
    </source>
</reference>
<keyword evidence="4" id="KW-1185">Reference proteome</keyword>
<dbReference type="EMBL" id="JAQNDO010000001">
    <property type="protein sequence ID" value="MDC0740303.1"/>
    <property type="molecule type" value="Genomic_DNA"/>
</dbReference>
<keyword evidence="2" id="KW-0732">Signal</keyword>
<dbReference type="RefSeq" id="WP_271915396.1">
    <property type="nucleotide sequence ID" value="NZ_JAQNDO010000001.1"/>
</dbReference>
<sequence>MRAQSILISVMFAAGLSPTVSGCNDEGEGTTGSGASGAGTGASGGAGGIGGGSGGGGGIGGGSGGGGGGGGIGGGSGSGGGSVSSSGSGSGSGGGGGAGGGHGVGAPCSGGVDGCDPGLYCNAPGCGEGVCAPKPPPGLQSQTPALVCGCDGVTYWNAEIAEVFGSSVKSAGACPSADAMACDPQAPCPAGRQCNRRVETANACSPMATGVCWGMPISCSTAGAKAKGCAGGTCFDQCSLIQSQNPWYDDGACP</sequence>